<dbReference type="RefSeq" id="WP_372266466.1">
    <property type="nucleotide sequence ID" value="NZ_JBFRUW010000050.1"/>
</dbReference>
<dbReference type="PANTHER" id="PTHR43280">
    <property type="entry name" value="ARAC-FAMILY TRANSCRIPTIONAL REGULATOR"/>
    <property type="match status" value="1"/>
</dbReference>
<dbReference type="Proteomes" id="UP001570417">
    <property type="component" value="Unassembled WGS sequence"/>
</dbReference>
<evidence type="ECO:0000256" key="3">
    <source>
        <dbReference type="ARBA" id="ARBA00023163"/>
    </source>
</evidence>
<evidence type="ECO:0000256" key="2">
    <source>
        <dbReference type="ARBA" id="ARBA00023125"/>
    </source>
</evidence>
<feature type="domain" description="HTH araC/xylS-type" evidence="4">
    <location>
        <begin position="166"/>
        <end position="263"/>
    </location>
</feature>
<dbReference type="SMART" id="SM00342">
    <property type="entry name" value="HTH_ARAC"/>
    <property type="match status" value="1"/>
</dbReference>
<dbReference type="Pfam" id="PF12833">
    <property type="entry name" value="HTH_18"/>
    <property type="match status" value="1"/>
</dbReference>
<keyword evidence="1" id="KW-0805">Transcription regulation</keyword>
<dbReference type="PROSITE" id="PS01124">
    <property type="entry name" value="HTH_ARAC_FAMILY_2"/>
    <property type="match status" value="1"/>
</dbReference>
<proteinExistence type="predicted"/>
<reference evidence="5 6" key="1">
    <citation type="journal article" date="2024" name="ISME J.">
        <title>Tailless and filamentous prophages are predominant in marine Vibrio.</title>
        <authorList>
            <person name="Steensen K."/>
            <person name="Seneca J."/>
            <person name="Bartlau N."/>
            <person name="Yu X.A."/>
            <person name="Hussain F.A."/>
            <person name="Polz M.F."/>
        </authorList>
    </citation>
    <scope>NUCLEOTIDE SEQUENCE [LARGE SCALE GENOMIC DNA]</scope>
    <source>
        <strain evidence="5 6">10N.222.51.A1</strain>
    </source>
</reference>
<evidence type="ECO:0000256" key="1">
    <source>
        <dbReference type="ARBA" id="ARBA00023015"/>
    </source>
</evidence>
<evidence type="ECO:0000313" key="5">
    <source>
        <dbReference type="EMBL" id="MFA0569342.1"/>
    </source>
</evidence>
<keyword evidence="3" id="KW-0804">Transcription</keyword>
<keyword evidence="2" id="KW-0238">DNA-binding</keyword>
<organism evidence="5 6">
    <name type="scientific">Vibrio gallaecicus</name>
    <dbReference type="NCBI Taxonomy" id="552386"/>
    <lineage>
        <taxon>Bacteria</taxon>
        <taxon>Pseudomonadati</taxon>
        <taxon>Pseudomonadota</taxon>
        <taxon>Gammaproteobacteria</taxon>
        <taxon>Vibrionales</taxon>
        <taxon>Vibrionaceae</taxon>
        <taxon>Vibrio</taxon>
    </lineage>
</organism>
<sequence>MPSITISRFTNFIHRRKERYPASKNGLFLVTKGSISFSLAHGVKGNLNSGDFALYTSGEIQDIVINTERGEFSGMCLDFDLAIFQSFLSQYSEIEIPRPSKEYIKFNKSNVNIHQLKELMLTLAELEQPNDFALAKLATALLSLIVEEQPASLAIIASAAQLTVTQKVIRYIEQNIDNDITLDSLADYMGMSPATLKRRLSAENLSFSSLLKVKRISHAATHLRTTNKSITQIAYESGFKSAAHFSTAFKNFHGQTPKDFRVKVENKFNT</sequence>
<dbReference type="InterPro" id="IPR018062">
    <property type="entry name" value="HTH_AraC-typ_CS"/>
</dbReference>
<protein>
    <submittedName>
        <fullName evidence="5">Helix-turn-helix transcriptional regulator</fullName>
    </submittedName>
</protein>
<dbReference type="EMBL" id="JBFRUW010000050">
    <property type="protein sequence ID" value="MFA0569342.1"/>
    <property type="molecule type" value="Genomic_DNA"/>
</dbReference>
<gene>
    <name evidence="5" type="ORF">AB4566_13795</name>
</gene>
<dbReference type="SUPFAM" id="SSF46689">
    <property type="entry name" value="Homeodomain-like"/>
    <property type="match status" value="1"/>
</dbReference>
<dbReference type="InterPro" id="IPR020449">
    <property type="entry name" value="Tscrpt_reg_AraC-type_HTH"/>
</dbReference>
<dbReference type="PRINTS" id="PR00032">
    <property type="entry name" value="HTHARAC"/>
</dbReference>
<comment type="caution">
    <text evidence="5">The sequence shown here is derived from an EMBL/GenBank/DDBJ whole genome shotgun (WGS) entry which is preliminary data.</text>
</comment>
<dbReference type="InterPro" id="IPR009057">
    <property type="entry name" value="Homeodomain-like_sf"/>
</dbReference>
<dbReference type="InterPro" id="IPR018060">
    <property type="entry name" value="HTH_AraC"/>
</dbReference>
<dbReference type="PROSITE" id="PS00041">
    <property type="entry name" value="HTH_ARAC_FAMILY_1"/>
    <property type="match status" value="1"/>
</dbReference>
<dbReference type="PANTHER" id="PTHR43280:SF2">
    <property type="entry name" value="HTH-TYPE TRANSCRIPTIONAL REGULATOR EXSA"/>
    <property type="match status" value="1"/>
</dbReference>
<evidence type="ECO:0000259" key="4">
    <source>
        <dbReference type="PROSITE" id="PS01124"/>
    </source>
</evidence>
<name>A0ABV4ND42_9VIBR</name>
<dbReference type="Gene3D" id="1.10.10.60">
    <property type="entry name" value="Homeodomain-like"/>
    <property type="match status" value="1"/>
</dbReference>
<accession>A0ABV4ND42</accession>
<evidence type="ECO:0000313" key="6">
    <source>
        <dbReference type="Proteomes" id="UP001570417"/>
    </source>
</evidence>
<keyword evidence="6" id="KW-1185">Reference proteome</keyword>